<dbReference type="AlphaFoldDB" id="A0AA86V4X9"/>
<name>A0AA86V4X9_9EUKA</name>
<dbReference type="EMBL" id="CAXDID020000015">
    <property type="protein sequence ID" value="CAL5982900.1"/>
    <property type="molecule type" value="Genomic_DNA"/>
</dbReference>
<gene>
    <name evidence="2" type="ORF">HINF_LOCUS64261</name>
    <name evidence="3" type="ORF">HINF_LOCUS7361</name>
</gene>
<reference evidence="3 4" key="2">
    <citation type="submission" date="2024-07" db="EMBL/GenBank/DDBJ databases">
        <authorList>
            <person name="Akdeniz Z."/>
        </authorList>
    </citation>
    <scope>NUCLEOTIDE SEQUENCE [LARGE SCALE GENOMIC DNA]</scope>
</reference>
<feature type="transmembrane region" description="Helical" evidence="1">
    <location>
        <begin position="49"/>
        <end position="66"/>
    </location>
</feature>
<keyword evidence="1" id="KW-0812">Transmembrane</keyword>
<evidence type="ECO:0000313" key="4">
    <source>
        <dbReference type="Proteomes" id="UP001642409"/>
    </source>
</evidence>
<accession>A0AA86V4X9</accession>
<comment type="caution">
    <text evidence="2">The sequence shown here is derived from an EMBL/GenBank/DDBJ whole genome shotgun (WGS) entry which is preliminary data.</text>
</comment>
<keyword evidence="1" id="KW-1133">Transmembrane helix</keyword>
<sequence>MTKKIECNYYETISTQSRNISIIKRADENIPHGECSIIFSNGNVLTGNLAGLSLILLSALITGIASQQLQKQELKTLFLRFLIRMTVQSSMNCQMNKNYLQNNNQKI</sequence>
<organism evidence="2">
    <name type="scientific">Hexamita inflata</name>
    <dbReference type="NCBI Taxonomy" id="28002"/>
    <lineage>
        <taxon>Eukaryota</taxon>
        <taxon>Metamonada</taxon>
        <taxon>Diplomonadida</taxon>
        <taxon>Hexamitidae</taxon>
        <taxon>Hexamitinae</taxon>
        <taxon>Hexamita</taxon>
    </lineage>
</organism>
<keyword evidence="1" id="KW-0472">Membrane</keyword>
<reference evidence="2" key="1">
    <citation type="submission" date="2023-06" db="EMBL/GenBank/DDBJ databases">
        <authorList>
            <person name="Kurt Z."/>
        </authorList>
    </citation>
    <scope>NUCLEOTIDE SEQUENCE</scope>
</reference>
<proteinExistence type="predicted"/>
<protein>
    <submittedName>
        <fullName evidence="3">Hypothetical_protein</fullName>
    </submittedName>
</protein>
<evidence type="ECO:0000313" key="2">
    <source>
        <dbReference type="EMBL" id="CAI9976616.1"/>
    </source>
</evidence>
<evidence type="ECO:0000313" key="3">
    <source>
        <dbReference type="EMBL" id="CAL5982900.1"/>
    </source>
</evidence>
<dbReference type="Proteomes" id="UP001642409">
    <property type="component" value="Unassembled WGS sequence"/>
</dbReference>
<dbReference type="EMBL" id="CATOUU010001174">
    <property type="protein sequence ID" value="CAI9976616.1"/>
    <property type="molecule type" value="Genomic_DNA"/>
</dbReference>
<evidence type="ECO:0000256" key="1">
    <source>
        <dbReference type="SAM" id="Phobius"/>
    </source>
</evidence>
<keyword evidence="4" id="KW-1185">Reference proteome</keyword>